<evidence type="ECO:0000313" key="2">
    <source>
        <dbReference type="EMBL" id="GEL17904.1"/>
    </source>
</evidence>
<dbReference type="EMBL" id="BJVI01000013">
    <property type="protein sequence ID" value="GEL17904.1"/>
    <property type="molecule type" value="Genomic_DNA"/>
</dbReference>
<dbReference type="AlphaFoldDB" id="A0A511D2V0"/>
<dbReference type="SUPFAM" id="SSF51679">
    <property type="entry name" value="Bacterial luciferase-like"/>
    <property type="match status" value="1"/>
</dbReference>
<name>A0A511D2V0_9PSEU</name>
<dbReference type="Gene3D" id="3.20.20.30">
    <property type="entry name" value="Luciferase-like domain"/>
    <property type="match status" value="1"/>
</dbReference>
<accession>A0A511D2V0</accession>
<dbReference type="InterPro" id="IPR036661">
    <property type="entry name" value="Luciferase-like_sf"/>
</dbReference>
<dbReference type="CDD" id="cd01097">
    <property type="entry name" value="Tetrahydromethanopterin_reductase"/>
    <property type="match status" value="1"/>
</dbReference>
<sequence length="334" mass="35882">MTERLGVAVHGGTLATAALAARRAEERGFEPVWTTEFYDRSATVSLAAMAAATSTVTIASGIAYAVGRSPLVLTAEARDLDELSGGRLILGLGTGTRRMQQDWHGADGSAPAPRVEELVGLLRRIWAMGPSGVRHEGRFYRMALQPTVEVTPREPVPVYLAGFNPRMVAAAGAVADGLVGHPIFTRRYVDEVVRPALHKGAATTGRNPDIPIAGYVICSVAEDGDRARRDAAAQIAFYSVVRTYRRLIELEGFEASVAAIREAWSQRDADAMIAAVTPGMLGRIAVAGTPDEARDQLVRCRGRYDRLLCYAPSYGLSGAELTDRLDAIIDTFGR</sequence>
<dbReference type="STRING" id="1123024.GCA_000423625_02386"/>
<protein>
    <submittedName>
        <fullName evidence="2">Luciferase-like protein</fullName>
    </submittedName>
</protein>
<dbReference type="PANTHER" id="PTHR43244:SF2">
    <property type="entry name" value="CONSERVED HYPOTHETICAL ALANINE AND PROLINE-RICH PROTEIN"/>
    <property type="match status" value="1"/>
</dbReference>
<keyword evidence="3" id="KW-1185">Reference proteome</keyword>
<comment type="caution">
    <text evidence="2">The sequence shown here is derived from an EMBL/GenBank/DDBJ whole genome shotgun (WGS) entry which is preliminary data.</text>
</comment>
<dbReference type="RefSeq" id="WP_245585639.1">
    <property type="nucleotide sequence ID" value="NZ_AUII01000009.1"/>
</dbReference>
<dbReference type="InterPro" id="IPR011251">
    <property type="entry name" value="Luciferase-like_dom"/>
</dbReference>
<feature type="domain" description="Luciferase-like" evidence="1">
    <location>
        <begin position="12"/>
        <end position="300"/>
    </location>
</feature>
<dbReference type="Proteomes" id="UP000321328">
    <property type="component" value="Unassembled WGS sequence"/>
</dbReference>
<dbReference type="GO" id="GO:0016705">
    <property type="term" value="F:oxidoreductase activity, acting on paired donors, with incorporation or reduction of molecular oxygen"/>
    <property type="evidence" value="ECO:0007669"/>
    <property type="project" value="InterPro"/>
</dbReference>
<dbReference type="Pfam" id="PF00296">
    <property type="entry name" value="Bac_luciferase"/>
    <property type="match status" value="1"/>
</dbReference>
<gene>
    <name evidence="2" type="ORF">PA7_17410</name>
</gene>
<organism evidence="2 3">
    <name type="scientific">Pseudonocardia asaccharolytica DSM 44247 = NBRC 16224</name>
    <dbReference type="NCBI Taxonomy" id="1123024"/>
    <lineage>
        <taxon>Bacteria</taxon>
        <taxon>Bacillati</taxon>
        <taxon>Actinomycetota</taxon>
        <taxon>Actinomycetes</taxon>
        <taxon>Pseudonocardiales</taxon>
        <taxon>Pseudonocardiaceae</taxon>
        <taxon>Pseudonocardia</taxon>
    </lineage>
</organism>
<dbReference type="InterPro" id="IPR050564">
    <property type="entry name" value="F420-G6PD/mer"/>
</dbReference>
<evidence type="ECO:0000259" key="1">
    <source>
        <dbReference type="Pfam" id="PF00296"/>
    </source>
</evidence>
<evidence type="ECO:0000313" key="3">
    <source>
        <dbReference type="Proteomes" id="UP000321328"/>
    </source>
</evidence>
<dbReference type="PANTHER" id="PTHR43244">
    <property type="match status" value="1"/>
</dbReference>
<proteinExistence type="predicted"/>
<reference evidence="2 3" key="1">
    <citation type="submission" date="2019-07" db="EMBL/GenBank/DDBJ databases">
        <title>Whole genome shotgun sequence of Pseudonocardia asaccharolytica NBRC 16224.</title>
        <authorList>
            <person name="Hosoyama A."/>
            <person name="Uohara A."/>
            <person name="Ohji S."/>
            <person name="Ichikawa N."/>
        </authorList>
    </citation>
    <scope>NUCLEOTIDE SEQUENCE [LARGE SCALE GENOMIC DNA]</scope>
    <source>
        <strain evidence="2 3">NBRC 16224</strain>
    </source>
</reference>